<reference evidence="1" key="1">
    <citation type="submission" date="2021-06" db="EMBL/GenBank/DDBJ databases">
        <authorList>
            <person name="Kallberg Y."/>
            <person name="Tangrot J."/>
            <person name="Rosling A."/>
        </authorList>
    </citation>
    <scope>NUCLEOTIDE SEQUENCE</scope>
    <source>
        <strain evidence="1">MA453B</strain>
    </source>
</reference>
<dbReference type="AlphaFoldDB" id="A0A9N9CKB5"/>
<accession>A0A9N9CKB5</accession>
<evidence type="ECO:0000313" key="1">
    <source>
        <dbReference type="EMBL" id="CAG8606602.1"/>
    </source>
</evidence>
<evidence type="ECO:0000313" key="2">
    <source>
        <dbReference type="Proteomes" id="UP000789405"/>
    </source>
</evidence>
<organism evidence="1 2">
    <name type="scientific">Dentiscutata erythropus</name>
    <dbReference type="NCBI Taxonomy" id="1348616"/>
    <lineage>
        <taxon>Eukaryota</taxon>
        <taxon>Fungi</taxon>
        <taxon>Fungi incertae sedis</taxon>
        <taxon>Mucoromycota</taxon>
        <taxon>Glomeromycotina</taxon>
        <taxon>Glomeromycetes</taxon>
        <taxon>Diversisporales</taxon>
        <taxon>Gigasporaceae</taxon>
        <taxon>Dentiscutata</taxon>
    </lineage>
</organism>
<keyword evidence="2" id="KW-1185">Reference proteome</keyword>
<name>A0A9N9CKB5_9GLOM</name>
<comment type="caution">
    <text evidence="1">The sequence shown here is derived from an EMBL/GenBank/DDBJ whole genome shotgun (WGS) entry which is preliminary data.</text>
</comment>
<dbReference type="Proteomes" id="UP000789405">
    <property type="component" value="Unassembled WGS sequence"/>
</dbReference>
<dbReference type="EMBL" id="CAJVPY010003963">
    <property type="protein sequence ID" value="CAG8606602.1"/>
    <property type="molecule type" value="Genomic_DNA"/>
</dbReference>
<proteinExistence type="predicted"/>
<protein>
    <submittedName>
        <fullName evidence="1">7272_t:CDS:1</fullName>
    </submittedName>
</protein>
<gene>
    <name evidence="1" type="ORF">DERYTH_LOCUS7919</name>
</gene>
<sequence length="50" mass="5487">MRVVCPKGEYGEYIKFGQFDLLTLNAVMPSLLSGDQCQLAEIIGPSLGRK</sequence>